<dbReference type="Gene3D" id="1.20.1160.11">
    <property type="entry name" value="Paired amphipathic helix"/>
    <property type="match status" value="2"/>
</dbReference>
<gene>
    <name evidence="6" type="ORF">SCHPADRAFT_904447</name>
</gene>
<keyword evidence="3 4" id="KW-0539">Nucleus</keyword>
<proteinExistence type="predicted"/>
<dbReference type="PROSITE" id="PS51477">
    <property type="entry name" value="PAH"/>
    <property type="match status" value="2"/>
</dbReference>
<dbReference type="STRING" id="27342.A0A0H2RMP4"/>
<dbReference type="InterPro" id="IPR003822">
    <property type="entry name" value="PAH"/>
</dbReference>
<reference evidence="6 7" key="1">
    <citation type="submission" date="2015-04" db="EMBL/GenBank/DDBJ databases">
        <title>Complete genome sequence of Schizopora paradoxa KUC8140, a cosmopolitan wood degrader in East Asia.</title>
        <authorList>
            <consortium name="DOE Joint Genome Institute"/>
            <person name="Min B."/>
            <person name="Park H."/>
            <person name="Jang Y."/>
            <person name="Kim J.-J."/>
            <person name="Kim K.H."/>
            <person name="Pangilinan J."/>
            <person name="Lipzen A."/>
            <person name="Riley R."/>
            <person name="Grigoriev I.V."/>
            <person name="Spatafora J.W."/>
            <person name="Choi I.-G."/>
        </authorList>
    </citation>
    <scope>NUCLEOTIDE SEQUENCE [LARGE SCALE GENOMIC DNA]</scope>
    <source>
        <strain evidence="6 7">KUC8140</strain>
    </source>
</reference>
<accession>A0A0H2RMP4</accession>
<dbReference type="EMBL" id="KQ085964">
    <property type="protein sequence ID" value="KLO13144.1"/>
    <property type="molecule type" value="Genomic_DNA"/>
</dbReference>
<evidence type="ECO:0000256" key="1">
    <source>
        <dbReference type="ARBA" id="ARBA00004123"/>
    </source>
</evidence>
<comment type="subcellular location">
    <subcellularLocation>
        <location evidence="1 4">Nucleus</location>
    </subcellularLocation>
</comment>
<evidence type="ECO:0000256" key="5">
    <source>
        <dbReference type="SAM" id="MobiDB-lite"/>
    </source>
</evidence>
<organism evidence="6 7">
    <name type="scientific">Schizopora paradoxa</name>
    <dbReference type="NCBI Taxonomy" id="27342"/>
    <lineage>
        <taxon>Eukaryota</taxon>
        <taxon>Fungi</taxon>
        <taxon>Dikarya</taxon>
        <taxon>Basidiomycota</taxon>
        <taxon>Agaricomycotina</taxon>
        <taxon>Agaricomycetes</taxon>
        <taxon>Hymenochaetales</taxon>
        <taxon>Schizoporaceae</taxon>
        <taxon>Schizopora</taxon>
    </lineage>
</organism>
<dbReference type="FunFam" id="1.20.1160.11:FF:000001">
    <property type="entry name" value="Paired amphipathic helix protein Sin3"/>
    <property type="match status" value="1"/>
</dbReference>
<dbReference type="GO" id="GO:0070822">
    <property type="term" value="C:Sin3-type complex"/>
    <property type="evidence" value="ECO:0007669"/>
    <property type="project" value="TreeGrafter"/>
</dbReference>
<dbReference type="PANTHER" id="PTHR12346:SF0">
    <property type="entry name" value="SIN3A, ISOFORM G"/>
    <property type="match status" value="1"/>
</dbReference>
<dbReference type="AlphaFoldDB" id="A0A0H2RMP4"/>
<dbReference type="InParanoid" id="A0A0H2RMP4"/>
<dbReference type="GO" id="GO:0000122">
    <property type="term" value="P:negative regulation of transcription by RNA polymerase II"/>
    <property type="evidence" value="ECO:0007669"/>
    <property type="project" value="TreeGrafter"/>
</dbReference>
<keyword evidence="2" id="KW-0678">Repressor</keyword>
<evidence type="ECO:0000256" key="3">
    <source>
        <dbReference type="ARBA" id="ARBA00023242"/>
    </source>
</evidence>
<evidence type="ECO:0000313" key="7">
    <source>
        <dbReference type="Proteomes" id="UP000053477"/>
    </source>
</evidence>
<evidence type="ECO:0000256" key="4">
    <source>
        <dbReference type="PROSITE-ProRule" id="PRU00810"/>
    </source>
</evidence>
<dbReference type="PANTHER" id="PTHR12346">
    <property type="entry name" value="SIN3B-RELATED"/>
    <property type="match status" value="1"/>
</dbReference>
<dbReference type="OrthoDB" id="10265969at2759"/>
<dbReference type="Proteomes" id="UP000053477">
    <property type="component" value="Unassembled WGS sequence"/>
</dbReference>
<dbReference type="SUPFAM" id="SSF47762">
    <property type="entry name" value="PAH2 domain"/>
    <property type="match status" value="2"/>
</dbReference>
<evidence type="ECO:0000256" key="2">
    <source>
        <dbReference type="ARBA" id="ARBA00022491"/>
    </source>
</evidence>
<dbReference type="GO" id="GO:0003714">
    <property type="term" value="F:transcription corepressor activity"/>
    <property type="evidence" value="ECO:0007669"/>
    <property type="project" value="InterPro"/>
</dbReference>
<feature type="region of interest" description="Disordered" evidence="5">
    <location>
        <begin position="197"/>
        <end position="223"/>
    </location>
</feature>
<dbReference type="InterPro" id="IPR039774">
    <property type="entry name" value="Sin3-like"/>
</dbReference>
<sequence>MATIMTANDGGLGATDAFNYLEAVRAEFVNEPGVYSNFLDVMKNFKSLLVDTPGVMERISTLFSGHADLIRGFNRFLPPGYHINCNTQDAETLITFEMPYGVTVQQEHTDAEEGPRNTTFESEEFHQAVQYVEKVKARFGNDPEKYKHFLEILSGYRREYDNNNEEVYAQTFSQIEILFQDEQDLLAEFKDNFLPRGSSGASSVSRRAHRKRSRTAGGRANRA</sequence>
<protein>
    <submittedName>
        <fullName evidence="6">PAH2 domain-containing protein</fullName>
    </submittedName>
</protein>
<keyword evidence="7" id="KW-1185">Reference proteome</keyword>
<dbReference type="Pfam" id="PF02671">
    <property type="entry name" value="PAH"/>
    <property type="match status" value="2"/>
</dbReference>
<evidence type="ECO:0000313" key="6">
    <source>
        <dbReference type="EMBL" id="KLO13144.1"/>
    </source>
</evidence>
<name>A0A0H2RMP4_9AGAM</name>
<dbReference type="InterPro" id="IPR036600">
    <property type="entry name" value="PAH_sf"/>
</dbReference>